<dbReference type="SUPFAM" id="SSF52172">
    <property type="entry name" value="CheY-like"/>
    <property type="match status" value="1"/>
</dbReference>
<gene>
    <name evidence="6" type="ORF">SAMN05660836_00196</name>
</gene>
<evidence type="ECO:0000313" key="7">
    <source>
        <dbReference type="Proteomes" id="UP000199611"/>
    </source>
</evidence>
<dbReference type="InterPro" id="IPR003607">
    <property type="entry name" value="HD/PDEase_dom"/>
</dbReference>
<feature type="coiled-coil region" evidence="2">
    <location>
        <begin position="129"/>
        <end position="156"/>
    </location>
</feature>
<dbReference type="InterPro" id="IPR011006">
    <property type="entry name" value="CheY-like_superfamily"/>
</dbReference>
<dbReference type="NCBIfam" id="TIGR00277">
    <property type="entry name" value="HDIG"/>
    <property type="match status" value="1"/>
</dbReference>
<keyword evidence="7" id="KW-1185">Reference proteome</keyword>
<protein>
    <submittedName>
        <fullName evidence="6">HDIG domain-containing protein</fullName>
    </submittedName>
</protein>
<evidence type="ECO:0000313" key="6">
    <source>
        <dbReference type="EMBL" id="SFM42870.1"/>
    </source>
</evidence>
<dbReference type="InterPro" id="IPR029016">
    <property type="entry name" value="GAF-like_dom_sf"/>
</dbReference>
<feature type="domain" description="HD" evidence="4">
    <location>
        <begin position="346"/>
        <end position="468"/>
    </location>
</feature>
<dbReference type="AlphaFoldDB" id="A0A1I4QT17"/>
<feature type="domain" description="HD-GYP" evidence="5">
    <location>
        <begin position="324"/>
        <end position="516"/>
    </location>
</feature>
<dbReference type="Pfam" id="PF00072">
    <property type="entry name" value="Response_reg"/>
    <property type="match status" value="1"/>
</dbReference>
<dbReference type="Gene3D" id="1.10.3210.10">
    <property type="entry name" value="Hypothetical protein af1432"/>
    <property type="match status" value="1"/>
</dbReference>
<feature type="domain" description="Response regulatory" evidence="3">
    <location>
        <begin position="2"/>
        <end position="117"/>
    </location>
</feature>
<dbReference type="PROSITE" id="PS51831">
    <property type="entry name" value="HD"/>
    <property type="match status" value="1"/>
</dbReference>
<evidence type="ECO:0000259" key="4">
    <source>
        <dbReference type="PROSITE" id="PS51831"/>
    </source>
</evidence>
<dbReference type="Proteomes" id="UP000199611">
    <property type="component" value="Unassembled WGS sequence"/>
</dbReference>
<evidence type="ECO:0000259" key="5">
    <source>
        <dbReference type="PROSITE" id="PS51832"/>
    </source>
</evidence>
<dbReference type="InterPro" id="IPR006675">
    <property type="entry name" value="HDIG_dom"/>
</dbReference>
<name>A0A1I4QT17_9BACT</name>
<dbReference type="PANTHER" id="PTHR45228:SF4">
    <property type="entry name" value="LIPOPROTEIN"/>
    <property type="match status" value="1"/>
</dbReference>
<dbReference type="Gene3D" id="3.40.50.2300">
    <property type="match status" value="1"/>
</dbReference>
<evidence type="ECO:0000256" key="2">
    <source>
        <dbReference type="SAM" id="Coils"/>
    </source>
</evidence>
<dbReference type="InterPro" id="IPR037522">
    <property type="entry name" value="HD_GYP_dom"/>
</dbReference>
<sequence length="516" mass="57846">MKVLIVEDDIALGKMLKDFLEKMERHSVHHIASGREAMEVINRESFDCAFIDLQLNDISGIDILRYLKSVDPAVPVIMMSGYPTLEGSIEAMRLGACDFLTKPFSLQDVMVSFERAFRERQILLENLALKLEHETRLELERVNRELERRIEEQRILFSVSRHLDEVTSSEALYDAILSWALELTGADSVGLYISLPAGQPSGGDLVLVAEKNRGKGENFLPALIRSVDGIGGVGLNASGAVQRACQGMSGHVSGWFHEEVILRALPVDSCKIWQLKIRGELFAYLTAYFHGGVRPVQKMSARILDFLLKKAGLTLENLALYESLMANFYAILRSLVNALEARDVYTGKHSERVTRWAVKIAQYMGCKRTDVEALRTVGYLHDIGKIGIPDAILNKPGKLSVEEYDLIKQHPVIGETIVKELGLSDEERSIIRHHHERWDGKGYPDGIGGTDIPLVARIICVADAYDAMSTDRPYRKALSRERIISEFRGNKGTQFDPDVVDAILDLLGSREEDNER</sequence>
<dbReference type="InterPro" id="IPR001789">
    <property type="entry name" value="Sig_transdc_resp-reg_receiver"/>
</dbReference>
<dbReference type="SMART" id="SM00448">
    <property type="entry name" value="REC"/>
    <property type="match status" value="1"/>
</dbReference>
<accession>A0A1I4QT17</accession>
<dbReference type="SUPFAM" id="SSF109604">
    <property type="entry name" value="HD-domain/PDEase-like"/>
    <property type="match status" value="1"/>
</dbReference>
<dbReference type="PANTHER" id="PTHR45228">
    <property type="entry name" value="CYCLIC DI-GMP PHOSPHODIESTERASE TM_0186-RELATED"/>
    <property type="match status" value="1"/>
</dbReference>
<dbReference type="PROSITE" id="PS50110">
    <property type="entry name" value="RESPONSE_REGULATORY"/>
    <property type="match status" value="1"/>
</dbReference>
<dbReference type="InterPro" id="IPR006674">
    <property type="entry name" value="HD_domain"/>
</dbReference>
<dbReference type="EMBL" id="FOUU01000001">
    <property type="protein sequence ID" value="SFM42870.1"/>
    <property type="molecule type" value="Genomic_DNA"/>
</dbReference>
<dbReference type="Pfam" id="PF13487">
    <property type="entry name" value="HD_5"/>
    <property type="match status" value="1"/>
</dbReference>
<dbReference type="SMART" id="SM00471">
    <property type="entry name" value="HDc"/>
    <property type="match status" value="1"/>
</dbReference>
<evidence type="ECO:0000259" key="3">
    <source>
        <dbReference type="PROSITE" id="PS50110"/>
    </source>
</evidence>
<dbReference type="InterPro" id="IPR052020">
    <property type="entry name" value="Cyclic_di-GMP/3'3'-cGAMP_PDE"/>
</dbReference>
<feature type="modified residue" description="4-aspartylphosphate" evidence="1">
    <location>
        <position position="52"/>
    </location>
</feature>
<dbReference type="RefSeq" id="WP_177193467.1">
    <property type="nucleotide sequence ID" value="NZ_FOUU01000001.1"/>
</dbReference>
<dbReference type="PROSITE" id="PS51832">
    <property type="entry name" value="HD_GYP"/>
    <property type="match status" value="1"/>
</dbReference>
<reference evidence="6 7" key="1">
    <citation type="submission" date="2016-10" db="EMBL/GenBank/DDBJ databases">
        <authorList>
            <person name="de Groot N.N."/>
        </authorList>
    </citation>
    <scope>NUCLEOTIDE SEQUENCE [LARGE SCALE GENOMIC DNA]</scope>
    <source>
        <strain evidence="6 7">DSM 9990</strain>
    </source>
</reference>
<dbReference type="Gene3D" id="3.30.450.40">
    <property type="match status" value="1"/>
</dbReference>
<keyword evidence="1" id="KW-0597">Phosphoprotein</keyword>
<dbReference type="GO" id="GO:0000160">
    <property type="term" value="P:phosphorelay signal transduction system"/>
    <property type="evidence" value="ECO:0007669"/>
    <property type="project" value="InterPro"/>
</dbReference>
<dbReference type="STRING" id="39841.SAMN05660836_00196"/>
<proteinExistence type="predicted"/>
<evidence type="ECO:0000256" key="1">
    <source>
        <dbReference type="PROSITE-ProRule" id="PRU00169"/>
    </source>
</evidence>
<dbReference type="CDD" id="cd00077">
    <property type="entry name" value="HDc"/>
    <property type="match status" value="1"/>
</dbReference>
<organism evidence="6 7">
    <name type="scientific">Thermodesulforhabdus norvegica</name>
    <dbReference type="NCBI Taxonomy" id="39841"/>
    <lineage>
        <taxon>Bacteria</taxon>
        <taxon>Pseudomonadati</taxon>
        <taxon>Thermodesulfobacteriota</taxon>
        <taxon>Syntrophobacteria</taxon>
        <taxon>Syntrophobacterales</taxon>
        <taxon>Thermodesulforhabdaceae</taxon>
        <taxon>Thermodesulforhabdus</taxon>
    </lineage>
</organism>
<keyword evidence="2" id="KW-0175">Coiled coil</keyword>
<dbReference type="SUPFAM" id="SSF55781">
    <property type="entry name" value="GAF domain-like"/>
    <property type="match status" value="1"/>
</dbReference>